<evidence type="ECO:0000313" key="2">
    <source>
        <dbReference type="Proteomes" id="UP000241190"/>
    </source>
</evidence>
<dbReference type="Proteomes" id="UP000241190">
    <property type="component" value="Unassembled WGS sequence"/>
</dbReference>
<dbReference type="EMBL" id="PYOP01000049">
    <property type="protein sequence ID" value="PSW92284.1"/>
    <property type="molecule type" value="Genomic_DNA"/>
</dbReference>
<keyword evidence="2" id="KW-1185">Reference proteome</keyword>
<dbReference type="InterPro" id="IPR021844">
    <property type="entry name" value="Integr_conj_element_PFL4704"/>
</dbReference>
<sequence>MHYWIIVLLTVLSVPVHATTIATERVMAWEGKPLPVTLAVGKETLITFDSDVRVGVPSGLYQHARVDALRGTVYITANSAFESQRLHVERLRDGLRMLIDVRAQAGITSQTQIDVVTKDEKKVLDVAKATKKAQEQHVQQLTMPIPALLVRYAYQNIYSPHHAIEPLPGVTRIAMQLDKNIQSQAFPLWPVTATPVAAWAMADYTVTAITLAHLNNDTLTLDPRQVTADAYAVSFAFPDLGPVMTDSAINTAFIVTQGPLANVLPPRFNGEVTP</sequence>
<accession>A0ABX5GMH0</accession>
<dbReference type="RefSeq" id="WP_045038756.1">
    <property type="nucleotide sequence ID" value="NZ_JZSR01000058.1"/>
</dbReference>
<reference evidence="1 2" key="1">
    <citation type="submission" date="2018-03" db="EMBL/GenBank/DDBJ databases">
        <title>Whole genome sequencing of Histamine producing bacteria.</title>
        <authorList>
            <person name="Butler K."/>
        </authorList>
    </citation>
    <scope>NUCLEOTIDE SEQUENCE [LARGE SCALE GENOMIC DNA]</scope>
    <source>
        <strain evidence="1 2">ATCC 51761</strain>
    </source>
</reference>
<protein>
    <submittedName>
        <fullName evidence="1">TIGR03749 family integrating conjugative element protein</fullName>
    </submittedName>
</protein>
<dbReference type="Pfam" id="PF11920">
    <property type="entry name" value="DUF3438"/>
    <property type="match status" value="1"/>
</dbReference>
<gene>
    <name evidence="1" type="ORF">C9J52_19030</name>
</gene>
<organism evidence="1 2">
    <name type="scientific">Photobacterium iliopiscarium</name>
    <dbReference type="NCBI Taxonomy" id="56192"/>
    <lineage>
        <taxon>Bacteria</taxon>
        <taxon>Pseudomonadati</taxon>
        <taxon>Pseudomonadota</taxon>
        <taxon>Gammaproteobacteria</taxon>
        <taxon>Vibrionales</taxon>
        <taxon>Vibrionaceae</taxon>
        <taxon>Photobacterium</taxon>
    </lineage>
</organism>
<comment type="caution">
    <text evidence="1">The sequence shown here is derived from an EMBL/GenBank/DDBJ whole genome shotgun (WGS) entry which is preliminary data.</text>
</comment>
<name>A0ABX5GMH0_9GAMM</name>
<dbReference type="NCBIfam" id="TIGR03749">
    <property type="entry name" value="conj_TIGR03749"/>
    <property type="match status" value="1"/>
</dbReference>
<evidence type="ECO:0000313" key="1">
    <source>
        <dbReference type="EMBL" id="PSW92284.1"/>
    </source>
</evidence>
<proteinExistence type="predicted"/>